<evidence type="ECO:0000256" key="4">
    <source>
        <dbReference type="ARBA" id="ARBA00022448"/>
    </source>
</evidence>
<accession>A0A3N4V3W3</accession>
<dbReference type="InterPro" id="IPR050526">
    <property type="entry name" value="Rubredoxin_ET"/>
</dbReference>
<feature type="domain" description="Rubredoxin-like" evidence="10">
    <location>
        <begin position="4"/>
        <end position="55"/>
    </location>
</feature>
<comment type="caution">
    <text evidence="11">The sequence shown here is derived from an EMBL/GenBank/DDBJ whole genome shotgun (WGS) entry which is preliminary data.</text>
</comment>
<dbReference type="Proteomes" id="UP000272193">
    <property type="component" value="Unassembled WGS sequence"/>
</dbReference>
<evidence type="ECO:0000256" key="9">
    <source>
        <dbReference type="PIRSR" id="PIRSR000071-1"/>
    </source>
</evidence>
<dbReference type="InterPro" id="IPR024922">
    <property type="entry name" value="Rubredoxin"/>
</dbReference>
<dbReference type="Pfam" id="PF00301">
    <property type="entry name" value="Rubredoxin"/>
    <property type="match status" value="1"/>
</dbReference>
<gene>
    <name evidence="11" type="ORF">EDC62_1524</name>
</gene>
<dbReference type="CDD" id="cd00730">
    <property type="entry name" value="rubredoxin"/>
    <property type="match status" value="1"/>
</dbReference>
<reference evidence="11 12" key="1">
    <citation type="submission" date="2018-11" db="EMBL/GenBank/DDBJ databases">
        <title>Genomic Encyclopedia of Type Strains, Phase IV (KMG-IV): sequencing the most valuable type-strain genomes for metagenomic binning, comparative biology and taxonomic classification.</title>
        <authorList>
            <person name="Goeker M."/>
        </authorList>
    </citation>
    <scope>NUCLEOTIDE SEQUENCE [LARGE SCALE GENOMIC DNA]</scope>
    <source>
        <strain evidence="11 12">DSM 101684</strain>
    </source>
</reference>
<evidence type="ECO:0000256" key="3">
    <source>
        <dbReference type="ARBA" id="ARBA00005337"/>
    </source>
</evidence>
<dbReference type="GO" id="GO:0009055">
    <property type="term" value="F:electron transfer activity"/>
    <property type="evidence" value="ECO:0007669"/>
    <property type="project" value="InterPro"/>
</dbReference>
<feature type="binding site" evidence="9">
    <location>
        <position position="45"/>
    </location>
    <ligand>
        <name>Fe cation</name>
        <dbReference type="ChEBI" id="CHEBI:24875"/>
    </ligand>
</feature>
<evidence type="ECO:0000256" key="8">
    <source>
        <dbReference type="PIRNR" id="PIRNR000071"/>
    </source>
</evidence>
<dbReference type="Gene3D" id="2.20.28.10">
    <property type="match status" value="1"/>
</dbReference>
<evidence type="ECO:0000256" key="7">
    <source>
        <dbReference type="ARBA" id="ARBA00023004"/>
    </source>
</evidence>
<dbReference type="FunFam" id="2.20.28.10:FF:000001">
    <property type="entry name" value="Rubredoxin"/>
    <property type="match status" value="1"/>
</dbReference>
<dbReference type="GO" id="GO:0005506">
    <property type="term" value="F:iron ion binding"/>
    <property type="evidence" value="ECO:0007669"/>
    <property type="project" value="InterPro"/>
</dbReference>
<dbReference type="PRINTS" id="PR00163">
    <property type="entry name" value="RUBREDOXIN"/>
</dbReference>
<evidence type="ECO:0000313" key="11">
    <source>
        <dbReference type="EMBL" id="RPE67644.1"/>
    </source>
</evidence>
<comment type="cofactor">
    <cofactor evidence="8 9">
        <name>Fe(3+)</name>
        <dbReference type="ChEBI" id="CHEBI:29034"/>
    </cofactor>
    <text evidence="8 9">Binds 1 Fe(3+) ion per subunit.</text>
</comment>
<dbReference type="AlphaFoldDB" id="A0A3N4V3W3"/>
<keyword evidence="12" id="KW-1185">Reference proteome</keyword>
<protein>
    <recommendedName>
        <fullName evidence="8">Rubredoxin</fullName>
    </recommendedName>
</protein>
<keyword evidence="6 8" id="KW-0249">Electron transport</keyword>
<dbReference type="PIRSF" id="PIRSF000071">
    <property type="entry name" value="Rubredoxin"/>
    <property type="match status" value="1"/>
</dbReference>
<comment type="function">
    <text evidence="1">Involved in the hydrocarbon hydroxylating system, which transfers electrons from NADH to rubredoxin reductase and then through rubredoxin to alkane 1 monooxygenase.</text>
</comment>
<evidence type="ECO:0000259" key="10">
    <source>
        <dbReference type="PROSITE" id="PS50903"/>
    </source>
</evidence>
<dbReference type="SUPFAM" id="SSF57802">
    <property type="entry name" value="Rubredoxin-like"/>
    <property type="match status" value="1"/>
</dbReference>
<organism evidence="11 12">
    <name type="scientific">Tibeticola sediminis</name>
    <dbReference type="NCBI Taxonomy" id="1917811"/>
    <lineage>
        <taxon>Bacteria</taxon>
        <taxon>Pseudomonadati</taxon>
        <taxon>Pseudomonadota</taxon>
        <taxon>Betaproteobacteria</taxon>
        <taxon>Burkholderiales</taxon>
        <taxon>Comamonadaceae</taxon>
        <taxon>Tibeticola</taxon>
    </lineage>
</organism>
<dbReference type="InterPro" id="IPR024935">
    <property type="entry name" value="Rubredoxin_dom"/>
</dbReference>
<feature type="binding site" evidence="9">
    <location>
        <position position="9"/>
    </location>
    <ligand>
        <name>Fe cation</name>
        <dbReference type="ChEBI" id="CHEBI:24875"/>
    </ligand>
</feature>
<dbReference type="EMBL" id="RKQL01000003">
    <property type="protein sequence ID" value="RPE67644.1"/>
    <property type="molecule type" value="Genomic_DNA"/>
</dbReference>
<keyword evidence="5 8" id="KW-0479">Metal-binding</keyword>
<dbReference type="PANTHER" id="PTHR47627">
    <property type="entry name" value="RUBREDOXIN"/>
    <property type="match status" value="1"/>
</dbReference>
<proteinExistence type="inferred from homology"/>
<feature type="binding site" evidence="9">
    <location>
        <position position="42"/>
    </location>
    <ligand>
        <name>Fe cation</name>
        <dbReference type="ChEBI" id="CHEBI:24875"/>
    </ligand>
</feature>
<dbReference type="RefSeq" id="WP_211330955.1">
    <property type="nucleotide sequence ID" value="NZ_RKQL01000003.1"/>
</dbReference>
<keyword evidence="7 8" id="KW-0408">Iron</keyword>
<feature type="binding site" evidence="9">
    <location>
        <position position="12"/>
    </location>
    <ligand>
        <name>Fe cation</name>
        <dbReference type="ChEBI" id="CHEBI:24875"/>
    </ligand>
</feature>
<dbReference type="GO" id="GO:0043448">
    <property type="term" value="P:alkane catabolic process"/>
    <property type="evidence" value="ECO:0007669"/>
    <property type="project" value="TreeGrafter"/>
</dbReference>
<dbReference type="InterPro" id="IPR024934">
    <property type="entry name" value="Rubredoxin-like_dom"/>
</dbReference>
<name>A0A3N4V3W3_9BURK</name>
<evidence type="ECO:0000256" key="5">
    <source>
        <dbReference type="ARBA" id="ARBA00022723"/>
    </source>
</evidence>
<dbReference type="PANTHER" id="PTHR47627:SF1">
    <property type="entry name" value="RUBREDOXIN-1-RELATED"/>
    <property type="match status" value="1"/>
</dbReference>
<comment type="pathway">
    <text evidence="2">Hydrocarbon metabolism; alkane degradation.</text>
</comment>
<evidence type="ECO:0000313" key="12">
    <source>
        <dbReference type="Proteomes" id="UP000272193"/>
    </source>
</evidence>
<dbReference type="PROSITE" id="PS50903">
    <property type="entry name" value="RUBREDOXIN_LIKE"/>
    <property type="match status" value="1"/>
</dbReference>
<evidence type="ECO:0000256" key="6">
    <source>
        <dbReference type="ARBA" id="ARBA00022982"/>
    </source>
</evidence>
<dbReference type="InterPro" id="IPR018527">
    <property type="entry name" value="Rubredoxin_Fe_BS"/>
</dbReference>
<evidence type="ECO:0000256" key="2">
    <source>
        <dbReference type="ARBA" id="ARBA00004933"/>
    </source>
</evidence>
<comment type="similarity">
    <text evidence="3 8">Belongs to the rubredoxin family.</text>
</comment>
<evidence type="ECO:0000256" key="1">
    <source>
        <dbReference type="ARBA" id="ARBA00002792"/>
    </source>
</evidence>
<dbReference type="PROSITE" id="PS00202">
    <property type="entry name" value="RUBREDOXIN"/>
    <property type="match status" value="1"/>
</dbReference>
<keyword evidence="4 8" id="KW-0813">Transport</keyword>
<sequence length="57" mass="6445">MTATRTWMCLICGWIYDEALGDPEHGVAPGTPWEQVPMNWTCPECGARKEDFEMVAL</sequence>